<dbReference type="InterPro" id="IPR016181">
    <property type="entry name" value="Acyl_CoA_acyltransferase"/>
</dbReference>
<reference evidence="4 5" key="1">
    <citation type="journal article" date="2008" name="BMC Genomics">
        <title>Genome sequence and rapid evolution of the rice pathogen Xanthomonas oryzae pv. oryzae PXO99A.</title>
        <authorList>
            <person name="Salzberg S.L."/>
            <person name="Sommer D.D."/>
            <person name="Schatz M.C."/>
            <person name="Phillippy A.M."/>
            <person name="Rabinowicz P.D."/>
            <person name="Tsuge S."/>
            <person name="Furutani A."/>
            <person name="Ochiai H."/>
            <person name="Delcher A.L."/>
            <person name="Kelley D."/>
            <person name="Madupu R."/>
            <person name="Puiu D."/>
            <person name="Radune D."/>
            <person name="Shumway M."/>
            <person name="Trapnell C."/>
            <person name="Aparna G."/>
            <person name="Jha G."/>
            <person name="Pandey A."/>
            <person name="Patil P.B."/>
            <person name="Ishihara H."/>
            <person name="Meyer D.F."/>
            <person name="Szurek B."/>
            <person name="Verdier V."/>
            <person name="Koebnik R."/>
            <person name="Dow J.M."/>
            <person name="Ryan R.P."/>
            <person name="Hirata H."/>
            <person name="Tsuyumu S."/>
            <person name="Won Lee S."/>
            <person name="Seo Y.S."/>
            <person name="Sriariyanum M."/>
            <person name="Ronald P.C."/>
            <person name="Sonti R.V."/>
            <person name="Van Sluys M.A."/>
            <person name="Leach J.E."/>
            <person name="White F.F."/>
            <person name="Bogdanove A.J."/>
        </authorList>
    </citation>
    <scope>NUCLEOTIDE SEQUENCE [LARGE SCALE GENOMIC DNA]</scope>
    <source>
        <strain evidence="4 5">PXO99A</strain>
    </source>
</reference>
<dbReference type="CDD" id="cd04301">
    <property type="entry name" value="NAT_SF"/>
    <property type="match status" value="1"/>
</dbReference>
<evidence type="ECO:0000259" key="3">
    <source>
        <dbReference type="PROSITE" id="PS51186"/>
    </source>
</evidence>
<evidence type="ECO:0000313" key="4">
    <source>
        <dbReference type="EMBL" id="ACD58849.1"/>
    </source>
</evidence>
<keyword evidence="1 4" id="KW-0808">Transferase</keyword>
<dbReference type="NCBIfam" id="NF040504">
    <property type="entry name" value="resist_ArsN1b"/>
    <property type="match status" value="1"/>
</dbReference>
<accession>A0A0K0GKS6</accession>
<dbReference type="AlphaFoldDB" id="A0A0K0GKS6"/>
<feature type="domain" description="N-acetyltransferase" evidence="3">
    <location>
        <begin position="1"/>
        <end position="163"/>
    </location>
</feature>
<evidence type="ECO:0000256" key="1">
    <source>
        <dbReference type="ARBA" id="ARBA00022679"/>
    </source>
</evidence>
<evidence type="ECO:0000313" key="5">
    <source>
        <dbReference type="Proteomes" id="UP000001740"/>
    </source>
</evidence>
<dbReference type="Gene3D" id="3.40.630.30">
    <property type="match status" value="1"/>
</dbReference>
<dbReference type="EMBL" id="CP000967">
    <property type="protein sequence ID" value="ACD58849.1"/>
    <property type="molecule type" value="Genomic_DNA"/>
</dbReference>
<dbReference type="InterPro" id="IPR000182">
    <property type="entry name" value="GNAT_dom"/>
</dbReference>
<dbReference type="GO" id="GO:0016747">
    <property type="term" value="F:acyltransferase activity, transferring groups other than amino-acyl groups"/>
    <property type="evidence" value="ECO:0007669"/>
    <property type="project" value="InterPro"/>
</dbReference>
<dbReference type="SUPFAM" id="SSF55729">
    <property type="entry name" value="Acyl-CoA N-acyltransferases (Nat)"/>
    <property type="match status" value="1"/>
</dbReference>
<dbReference type="HOGENOM" id="CLU_013985_4_2_6"/>
<proteinExistence type="predicted"/>
<dbReference type="PANTHER" id="PTHR43072:SF23">
    <property type="entry name" value="UPF0039 PROTEIN C11D3.02C"/>
    <property type="match status" value="1"/>
</dbReference>
<gene>
    <name evidence="4" type="ordered locus">PXO_00641</name>
</gene>
<dbReference type="PANTHER" id="PTHR43072">
    <property type="entry name" value="N-ACETYLTRANSFERASE"/>
    <property type="match status" value="1"/>
</dbReference>
<dbReference type="Pfam" id="PF13420">
    <property type="entry name" value="Acetyltransf_4"/>
    <property type="match status" value="1"/>
</dbReference>
<dbReference type="Proteomes" id="UP000001740">
    <property type="component" value="Chromosome"/>
</dbReference>
<evidence type="ECO:0000256" key="2">
    <source>
        <dbReference type="ARBA" id="ARBA00023315"/>
    </source>
</evidence>
<name>A0A0K0GKS6_XANOP</name>
<dbReference type="PROSITE" id="PS51186">
    <property type="entry name" value="GNAT"/>
    <property type="match status" value="1"/>
</dbReference>
<sequence>MTVISASSVHAQPLADIYNYYIANTRITFEMDPVTSVEMAKRIADVQSIGLPWLVALEGDQVVGYAYATQWRARKAYQSSVESTVYLADGHRGRGLGTALYGKLIEELRGLELHAIIGGVAQPNDASARLHEALGFKKVAHFEQVGYKLGQWVDVAYWQLLLPVSSREED</sequence>
<protein>
    <submittedName>
        <fullName evidence="4">Phosphinothricin N-acetyltransferase</fullName>
    </submittedName>
</protein>
<keyword evidence="2" id="KW-0012">Acyltransferase</keyword>
<dbReference type="KEGG" id="xop:PXO_00641"/>
<dbReference type="eggNOG" id="COG1247">
    <property type="taxonomic scope" value="Bacteria"/>
</dbReference>
<organism evidence="4 5">
    <name type="scientific">Xanthomonas oryzae pv. oryzae (strain PXO99A)</name>
    <dbReference type="NCBI Taxonomy" id="360094"/>
    <lineage>
        <taxon>Bacteria</taxon>
        <taxon>Pseudomonadati</taxon>
        <taxon>Pseudomonadota</taxon>
        <taxon>Gammaproteobacteria</taxon>
        <taxon>Lysobacterales</taxon>
        <taxon>Lysobacteraceae</taxon>
        <taxon>Xanthomonas</taxon>
    </lineage>
</organism>